<evidence type="ECO:0000259" key="10">
    <source>
        <dbReference type="Pfam" id="PF00850"/>
    </source>
</evidence>
<proteinExistence type="inferred from homology"/>
<name>A0A0C9V6T5_9AGAM</name>
<reference evidence="12 13" key="1">
    <citation type="submission" date="2014-04" db="EMBL/GenBank/DDBJ databases">
        <title>Evolutionary Origins and Diversification of the Mycorrhizal Mutualists.</title>
        <authorList>
            <consortium name="DOE Joint Genome Institute"/>
            <consortium name="Mycorrhizal Genomics Consortium"/>
            <person name="Kohler A."/>
            <person name="Kuo A."/>
            <person name="Nagy L.G."/>
            <person name="Floudas D."/>
            <person name="Copeland A."/>
            <person name="Barry K.W."/>
            <person name="Cichocki N."/>
            <person name="Veneault-Fourrey C."/>
            <person name="LaButti K."/>
            <person name="Lindquist E.A."/>
            <person name="Lipzen A."/>
            <person name="Lundell T."/>
            <person name="Morin E."/>
            <person name="Murat C."/>
            <person name="Riley R."/>
            <person name="Ohm R."/>
            <person name="Sun H."/>
            <person name="Tunlid A."/>
            <person name="Henrissat B."/>
            <person name="Grigoriev I.V."/>
            <person name="Hibbett D.S."/>
            <person name="Martin F."/>
        </authorList>
    </citation>
    <scope>NUCLEOTIDE SEQUENCE [LARGE SCALE GENOMIC DNA]</scope>
    <source>
        <strain evidence="12 13">MD-312</strain>
    </source>
</reference>
<dbReference type="InterPro" id="IPR023801">
    <property type="entry name" value="His_deacetylse_dom"/>
</dbReference>
<evidence type="ECO:0000313" key="13">
    <source>
        <dbReference type="Proteomes" id="UP000053820"/>
    </source>
</evidence>
<dbReference type="InterPro" id="IPR037138">
    <property type="entry name" value="His_deacetylse_dom_sf"/>
</dbReference>
<evidence type="ECO:0000259" key="11">
    <source>
        <dbReference type="Pfam" id="PF09757"/>
    </source>
</evidence>
<evidence type="ECO:0000256" key="7">
    <source>
        <dbReference type="ARBA" id="ARBA00023015"/>
    </source>
</evidence>
<keyword evidence="7" id="KW-0805">Transcription regulation</keyword>
<keyword evidence="5" id="KW-0378">Hydrolase</keyword>
<dbReference type="Proteomes" id="UP000053820">
    <property type="component" value="Unassembled WGS sequence"/>
</dbReference>
<feature type="domain" description="Arb2-like" evidence="11">
    <location>
        <begin position="301"/>
        <end position="534"/>
    </location>
</feature>
<accession>A0A0C9V6T5</accession>
<dbReference type="EMBL" id="KN839863">
    <property type="protein sequence ID" value="KIJ61334.1"/>
    <property type="molecule type" value="Genomic_DNA"/>
</dbReference>
<organism evidence="12 13">
    <name type="scientific">Hydnomerulius pinastri MD-312</name>
    <dbReference type="NCBI Taxonomy" id="994086"/>
    <lineage>
        <taxon>Eukaryota</taxon>
        <taxon>Fungi</taxon>
        <taxon>Dikarya</taxon>
        <taxon>Basidiomycota</taxon>
        <taxon>Agaricomycotina</taxon>
        <taxon>Agaricomycetes</taxon>
        <taxon>Agaricomycetidae</taxon>
        <taxon>Boletales</taxon>
        <taxon>Boletales incertae sedis</taxon>
        <taxon>Leucogyrophana</taxon>
    </lineage>
</organism>
<dbReference type="InterPro" id="IPR000286">
    <property type="entry name" value="HDACs"/>
</dbReference>
<evidence type="ECO:0000256" key="1">
    <source>
        <dbReference type="ARBA" id="ARBA00004123"/>
    </source>
</evidence>
<feature type="domain" description="Histone deacetylase" evidence="10">
    <location>
        <begin position="15"/>
        <end position="245"/>
    </location>
</feature>
<dbReference type="PANTHER" id="PTHR10625">
    <property type="entry name" value="HISTONE DEACETYLASE HDAC1-RELATED"/>
    <property type="match status" value="1"/>
</dbReference>
<keyword evidence="4" id="KW-0678">Repressor</keyword>
<comment type="similarity">
    <text evidence="2">Belongs to the histone deacetylase family. HD type 2 subfamily.</text>
</comment>
<dbReference type="Pfam" id="PF00850">
    <property type="entry name" value="Hist_deacetyl"/>
    <property type="match status" value="1"/>
</dbReference>
<evidence type="ECO:0000256" key="5">
    <source>
        <dbReference type="ARBA" id="ARBA00022801"/>
    </source>
</evidence>
<dbReference type="InterPro" id="IPR023696">
    <property type="entry name" value="Ureohydrolase_dom_sf"/>
</dbReference>
<comment type="subcellular location">
    <subcellularLocation>
        <location evidence="1">Nucleus</location>
    </subcellularLocation>
</comment>
<dbReference type="GO" id="GO:0000118">
    <property type="term" value="C:histone deacetylase complex"/>
    <property type="evidence" value="ECO:0007669"/>
    <property type="project" value="TreeGrafter"/>
</dbReference>
<dbReference type="AlphaFoldDB" id="A0A0C9V6T5"/>
<dbReference type="Gene3D" id="3.40.800.20">
    <property type="entry name" value="Histone deacetylase domain"/>
    <property type="match status" value="1"/>
</dbReference>
<dbReference type="InterPro" id="IPR019154">
    <property type="entry name" value="Arb2-like_domain"/>
</dbReference>
<evidence type="ECO:0000256" key="2">
    <source>
        <dbReference type="ARBA" id="ARBA00007738"/>
    </source>
</evidence>
<evidence type="ECO:0000256" key="3">
    <source>
        <dbReference type="ARBA" id="ARBA00012111"/>
    </source>
</evidence>
<sequence>MTTQDIIDSESYYDSLSLYVMNGTTRAAKLSCGGVIEACLKVAQGHLKKTIAIVRPPGHHAEPDEHMGFCFFNNVAVAAKVVQMSTPLKRILILDWDVHHGNGTQRAFNDDPSVLYISIHRYERGQFYPCGPFGGLESCGEGPGLGYSVNIPWPTHGMTDADYIHAFQQIVMPIALEFAPELVIISAGFDAADGDDLGECHVTPTGYAHMTHMLASLAGGKLVVALEGGYNLDSISSSALAVARVLLGDAPPELPPMVASEAGTETVWQVALEQSKYWKNINPKACEPRDEMEEIAFSIPEILKAHRQHFLYSQYQMLQVPLMPAYEERYGLQVMCTGDLLENKTIVMFVHEFGNLRVELDGKSMCDVNTEHSYLIDFSKELIAWIKSENYALIDVNLFPRPFVSLALPTNLVTAENPARDLLIYLWDNYIQLSSAQRIVLIGHGPGCQTLMDMINSRRANMVKYVNLVAQVVGTGKIPLIPKDSEELRAWYSKHSLVFVHPQHPAFAPDGKILKRHGQVIRIDEVKPIKTMIKALPLIRDHVGQLAKPI</sequence>
<dbReference type="Pfam" id="PF09757">
    <property type="entry name" value="Arb2-like"/>
    <property type="match status" value="1"/>
</dbReference>
<protein>
    <recommendedName>
        <fullName evidence="3">histone deacetylase</fullName>
        <ecNumber evidence="3">3.5.1.98</ecNumber>
    </recommendedName>
</protein>
<keyword evidence="13" id="KW-1185">Reference proteome</keyword>
<evidence type="ECO:0000313" key="12">
    <source>
        <dbReference type="EMBL" id="KIJ61334.1"/>
    </source>
</evidence>
<dbReference type="PANTHER" id="PTHR10625:SF5">
    <property type="entry name" value="HISTONE DEACETYLASE"/>
    <property type="match status" value="1"/>
</dbReference>
<evidence type="ECO:0000256" key="8">
    <source>
        <dbReference type="ARBA" id="ARBA00023163"/>
    </source>
</evidence>
<dbReference type="OrthoDB" id="424012at2759"/>
<keyword evidence="8" id="KW-0804">Transcription</keyword>
<keyword evidence="6" id="KW-0156">Chromatin regulator</keyword>
<evidence type="ECO:0000256" key="6">
    <source>
        <dbReference type="ARBA" id="ARBA00022853"/>
    </source>
</evidence>
<dbReference type="GO" id="GO:0141221">
    <property type="term" value="F:histone deacetylase activity, hydrolytic mechanism"/>
    <property type="evidence" value="ECO:0007669"/>
    <property type="project" value="UniProtKB-EC"/>
</dbReference>
<dbReference type="GO" id="GO:0040029">
    <property type="term" value="P:epigenetic regulation of gene expression"/>
    <property type="evidence" value="ECO:0007669"/>
    <property type="project" value="TreeGrafter"/>
</dbReference>
<evidence type="ECO:0000256" key="4">
    <source>
        <dbReference type="ARBA" id="ARBA00022491"/>
    </source>
</evidence>
<dbReference type="SUPFAM" id="SSF52768">
    <property type="entry name" value="Arginase/deacetylase"/>
    <property type="match status" value="1"/>
</dbReference>
<dbReference type="HOGENOM" id="CLU_007727_4_3_1"/>
<dbReference type="PRINTS" id="PR01270">
    <property type="entry name" value="HDASUPER"/>
</dbReference>
<evidence type="ECO:0000256" key="9">
    <source>
        <dbReference type="ARBA" id="ARBA00023242"/>
    </source>
</evidence>
<dbReference type="EC" id="3.5.1.98" evidence="3"/>
<keyword evidence="9" id="KW-0539">Nucleus</keyword>
<gene>
    <name evidence="12" type="ORF">HYDPIDRAFT_96746</name>
</gene>